<dbReference type="Proteomes" id="UP001295684">
    <property type="component" value="Unassembled WGS sequence"/>
</dbReference>
<reference evidence="4" key="1">
    <citation type="submission" date="2023-07" db="EMBL/GenBank/DDBJ databases">
        <authorList>
            <consortium name="AG Swart"/>
            <person name="Singh M."/>
            <person name="Singh A."/>
            <person name="Seah K."/>
            <person name="Emmerich C."/>
        </authorList>
    </citation>
    <scope>NUCLEOTIDE SEQUENCE</scope>
    <source>
        <strain evidence="4">DP1</strain>
    </source>
</reference>
<feature type="transmembrane region" description="Helical" evidence="3">
    <location>
        <begin position="36"/>
        <end position="58"/>
    </location>
</feature>
<keyword evidence="3" id="KW-0812">Transmembrane</keyword>
<feature type="transmembrane region" description="Helical" evidence="3">
    <location>
        <begin position="326"/>
        <end position="349"/>
    </location>
</feature>
<evidence type="ECO:0000256" key="3">
    <source>
        <dbReference type="SAM" id="Phobius"/>
    </source>
</evidence>
<keyword evidence="3" id="KW-0472">Membrane</keyword>
<keyword evidence="1" id="KW-0175">Coiled coil</keyword>
<proteinExistence type="predicted"/>
<comment type="caution">
    <text evidence="4">The sequence shown here is derived from an EMBL/GenBank/DDBJ whole genome shotgun (WGS) entry which is preliminary data.</text>
</comment>
<evidence type="ECO:0000313" key="4">
    <source>
        <dbReference type="EMBL" id="CAI2365351.1"/>
    </source>
</evidence>
<keyword evidence="5" id="KW-1185">Reference proteome</keyword>
<evidence type="ECO:0000256" key="2">
    <source>
        <dbReference type="SAM" id="MobiDB-lite"/>
    </source>
</evidence>
<name>A0AAD1UCC8_EUPCR</name>
<evidence type="ECO:0000313" key="5">
    <source>
        <dbReference type="Proteomes" id="UP001295684"/>
    </source>
</evidence>
<accession>A0AAD1UCC8</accession>
<feature type="compositionally biased region" description="Polar residues" evidence="2">
    <location>
        <begin position="594"/>
        <end position="614"/>
    </location>
</feature>
<dbReference type="EMBL" id="CAMPGE010006499">
    <property type="protein sequence ID" value="CAI2365351.1"/>
    <property type="molecule type" value="Genomic_DNA"/>
</dbReference>
<keyword evidence="3" id="KW-1133">Transmembrane helix</keyword>
<protein>
    <submittedName>
        <fullName evidence="4">Uncharacterized protein</fullName>
    </submittedName>
</protein>
<dbReference type="AlphaFoldDB" id="A0AAD1UCC8"/>
<sequence length="635" mass="73859">MIPRICGFATNSVARFNRYEKVMSFKTKARSRCLDFLGGCLTITTLVLIIAYGTFLFVRLMKRSDFSLNQTIEKIQVADDVSLIDITPFDDIEFRLNVIKTGGYKENPAIPLDEALKFIGIKIYKINGRRYKDITETFQSLDCEESSLTSDKNTVKSLCLKLANTQITKEGEGTLNSGGLKIRVFHCLESVHNGICDNPEIMKSLISYYKVDLRVASKYVDLNDFENPIKSYSEALDEWKLYPNIEFETTHFIQRQEVYLEDSLFPTLIEPEPIKFNKVSKKESSQFRIIYRDIESNNSHMMFSTIIRLSDEVFKFRRKTFTLMELVGTIGGIFEIFEVIFALILGILYKFYFKKFLASEVQKYSVQLDETQKELEQLKAICNANSELLRNTHQSTKNRAINKLDNITEEQNFQKEHLKENNCEEKKLKDNEPEEQKEEFKDIDKAQFKGFYYKEESLSTLQKKTSKVCPEVFLNEGGQEEHAQTYISSLVNSEYTSFKEILDTLDEQRDCLSILFRIRELEVKINYLLSRDIDYVKLKKGSINSESIKNKMRGNLKNKKAREKLKEEPGEESFHQLLEEIPNHAKLRPIKAINSKNKTPLTHSSYPQNQSTINPEHRGGQIRLLQYKLEDCEYL</sequence>
<evidence type="ECO:0000256" key="1">
    <source>
        <dbReference type="SAM" id="Coils"/>
    </source>
</evidence>
<feature type="region of interest" description="Disordered" evidence="2">
    <location>
        <begin position="594"/>
        <end position="616"/>
    </location>
</feature>
<feature type="coiled-coil region" evidence="1">
    <location>
        <begin position="354"/>
        <end position="410"/>
    </location>
</feature>
<organism evidence="4 5">
    <name type="scientific">Euplotes crassus</name>
    <dbReference type="NCBI Taxonomy" id="5936"/>
    <lineage>
        <taxon>Eukaryota</taxon>
        <taxon>Sar</taxon>
        <taxon>Alveolata</taxon>
        <taxon>Ciliophora</taxon>
        <taxon>Intramacronucleata</taxon>
        <taxon>Spirotrichea</taxon>
        <taxon>Hypotrichia</taxon>
        <taxon>Euplotida</taxon>
        <taxon>Euplotidae</taxon>
        <taxon>Moneuplotes</taxon>
    </lineage>
</organism>
<gene>
    <name evidence="4" type="ORF">ECRASSUSDP1_LOCUS6696</name>
</gene>